<proteinExistence type="predicted"/>
<dbReference type="Proteomes" id="UP001303473">
    <property type="component" value="Unassembled WGS sequence"/>
</dbReference>
<gene>
    <name evidence="1" type="ORF">QBC46DRAFT_339519</name>
</gene>
<organism evidence="1 2">
    <name type="scientific">Diplogelasinospora grovesii</name>
    <dbReference type="NCBI Taxonomy" id="303347"/>
    <lineage>
        <taxon>Eukaryota</taxon>
        <taxon>Fungi</taxon>
        <taxon>Dikarya</taxon>
        <taxon>Ascomycota</taxon>
        <taxon>Pezizomycotina</taxon>
        <taxon>Sordariomycetes</taxon>
        <taxon>Sordariomycetidae</taxon>
        <taxon>Sordariales</taxon>
        <taxon>Diplogelasinosporaceae</taxon>
        <taxon>Diplogelasinospora</taxon>
    </lineage>
</organism>
<keyword evidence="2" id="KW-1185">Reference proteome</keyword>
<comment type="caution">
    <text evidence="1">The sequence shown here is derived from an EMBL/GenBank/DDBJ whole genome shotgun (WGS) entry which is preliminary data.</text>
</comment>
<dbReference type="AlphaFoldDB" id="A0AAN6NCA4"/>
<name>A0AAN6NCA4_9PEZI</name>
<protein>
    <submittedName>
        <fullName evidence="1">Uncharacterized protein</fullName>
    </submittedName>
</protein>
<dbReference type="PANTHER" id="PTHR10622">
    <property type="entry name" value="HET DOMAIN-CONTAINING PROTEIN"/>
    <property type="match status" value="1"/>
</dbReference>
<dbReference type="PANTHER" id="PTHR10622:SF10">
    <property type="entry name" value="HET DOMAIN-CONTAINING PROTEIN"/>
    <property type="match status" value="1"/>
</dbReference>
<evidence type="ECO:0000313" key="2">
    <source>
        <dbReference type="Proteomes" id="UP001303473"/>
    </source>
</evidence>
<dbReference type="EMBL" id="MU853773">
    <property type="protein sequence ID" value="KAK3942566.1"/>
    <property type="molecule type" value="Genomic_DNA"/>
</dbReference>
<evidence type="ECO:0000313" key="1">
    <source>
        <dbReference type="EMBL" id="KAK3942566.1"/>
    </source>
</evidence>
<sequence length="272" mass="30373">MRLLHVNTLAFEECSGEVGDGIPSYAILSHTWGNDEVSYKDHVDQKSESKKGYDKIRAFADSREDGLSRNSLAPADVIFLGSDWAKIGTKKGLQATMSRITRSKCKKYSLLYKEPRWPEIMIAPLLEAGYDILREDSGRGWMFDGSKYLVPREFQHQDYHLGISAPLVSFYKVSTKSNGNDSRHVPTSSKVTPALSMQRDYDIYTSALARNRRAQDLGDDNAVIVEYNERAGVGVVSLSIEKAADISSKTVLISPGSAKTEMLHWLHSSFTK</sequence>
<reference evidence="2" key="1">
    <citation type="journal article" date="2023" name="Mol. Phylogenet. Evol.">
        <title>Genome-scale phylogeny and comparative genomics of the fungal order Sordariales.</title>
        <authorList>
            <person name="Hensen N."/>
            <person name="Bonometti L."/>
            <person name="Westerberg I."/>
            <person name="Brannstrom I.O."/>
            <person name="Guillou S."/>
            <person name="Cros-Aarteil S."/>
            <person name="Calhoun S."/>
            <person name="Haridas S."/>
            <person name="Kuo A."/>
            <person name="Mondo S."/>
            <person name="Pangilinan J."/>
            <person name="Riley R."/>
            <person name="LaButti K."/>
            <person name="Andreopoulos B."/>
            <person name="Lipzen A."/>
            <person name="Chen C."/>
            <person name="Yan M."/>
            <person name="Daum C."/>
            <person name="Ng V."/>
            <person name="Clum A."/>
            <person name="Steindorff A."/>
            <person name="Ohm R.A."/>
            <person name="Martin F."/>
            <person name="Silar P."/>
            <person name="Natvig D.O."/>
            <person name="Lalanne C."/>
            <person name="Gautier V."/>
            <person name="Ament-Velasquez S.L."/>
            <person name="Kruys A."/>
            <person name="Hutchinson M.I."/>
            <person name="Powell A.J."/>
            <person name="Barry K."/>
            <person name="Miller A.N."/>
            <person name="Grigoriev I.V."/>
            <person name="Debuchy R."/>
            <person name="Gladieux P."/>
            <person name="Hiltunen Thoren M."/>
            <person name="Johannesson H."/>
        </authorList>
    </citation>
    <scope>NUCLEOTIDE SEQUENCE [LARGE SCALE GENOMIC DNA]</scope>
    <source>
        <strain evidence="2">CBS 340.73</strain>
    </source>
</reference>
<accession>A0AAN6NCA4</accession>